<evidence type="ECO:0000313" key="2">
    <source>
        <dbReference type="EMBL" id="CCA14211.1"/>
    </source>
</evidence>
<feature type="compositionally biased region" description="Basic residues" evidence="1">
    <location>
        <begin position="71"/>
        <end position="80"/>
    </location>
</feature>
<reference evidence="2" key="2">
    <citation type="submission" date="2011-02" db="EMBL/GenBank/DDBJ databases">
        <authorList>
            <person name="MacLean D."/>
        </authorList>
    </citation>
    <scope>NUCLEOTIDE SEQUENCE</scope>
</reference>
<protein>
    <submittedName>
        <fullName evidence="2">Uncharacterized protein AlNc14C2G319</fullName>
    </submittedName>
</protein>
<reference evidence="2" key="1">
    <citation type="journal article" date="2011" name="PLoS Biol.">
        <title>Gene gain and loss during evolution of obligate parasitism in the white rust pathogen of Arabidopsis thaliana.</title>
        <authorList>
            <person name="Kemen E."/>
            <person name="Gardiner A."/>
            <person name="Schultz-Larsen T."/>
            <person name="Kemen A.C."/>
            <person name="Balmuth A.L."/>
            <person name="Robert-Seilaniantz A."/>
            <person name="Bailey K."/>
            <person name="Holub E."/>
            <person name="Studholme D.J."/>
            <person name="Maclean D."/>
            <person name="Jones J.D."/>
        </authorList>
    </citation>
    <scope>NUCLEOTIDE SEQUENCE</scope>
</reference>
<dbReference type="Pfam" id="PF08293">
    <property type="entry name" value="MRP-S33"/>
    <property type="match status" value="1"/>
</dbReference>
<name>F0VZI1_9STRA</name>
<feature type="region of interest" description="Disordered" evidence="1">
    <location>
        <begin position="64"/>
        <end position="86"/>
    </location>
</feature>
<sequence length="86" mass="9797">MASTSQLAEISRKIFQRMPQNGIRSGSKVIRKKLKGEAVASWFQKPMLLRMGGKDPHFEILNEDKIAKREQMKRRGKSTPKKGEGI</sequence>
<gene>
    <name evidence="2" type="primary">AlNc14C2G319</name>
    <name evidence="2" type="ORF">ALNC14_003540</name>
</gene>
<accession>F0VZI1</accession>
<dbReference type="EMBL" id="FR824047">
    <property type="protein sequence ID" value="CCA14211.1"/>
    <property type="molecule type" value="Genomic_DNA"/>
</dbReference>
<dbReference type="HOGENOM" id="CLU_150777_1_0_1"/>
<dbReference type="AlphaFoldDB" id="F0VZI1"/>
<dbReference type="InterPro" id="IPR013219">
    <property type="entry name" value="Ribosomal_mS33"/>
</dbReference>
<proteinExistence type="predicted"/>
<evidence type="ECO:0000256" key="1">
    <source>
        <dbReference type="SAM" id="MobiDB-lite"/>
    </source>
</evidence>
<organism evidence="2">
    <name type="scientific">Albugo laibachii Nc14</name>
    <dbReference type="NCBI Taxonomy" id="890382"/>
    <lineage>
        <taxon>Eukaryota</taxon>
        <taxon>Sar</taxon>
        <taxon>Stramenopiles</taxon>
        <taxon>Oomycota</taxon>
        <taxon>Peronosporomycetes</taxon>
        <taxon>Albuginales</taxon>
        <taxon>Albuginaceae</taxon>
        <taxon>Albugo</taxon>
    </lineage>
</organism>